<reference evidence="1 2" key="1">
    <citation type="submission" date="2019-03" db="EMBL/GenBank/DDBJ databases">
        <title>Nematode-trapping fungi genome.</title>
        <authorList>
            <person name="Vidal-Diez De Ulzurrun G."/>
        </authorList>
    </citation>
    <scope>NUCLEOTIDE SEQUENCE [LARGE SCALE GENOMIC DNA]</scope>
    <source>
        <strain evidence="1 2">TWF154</strain>
    </source>
</reference>
<accession>A0A7C8PBJ0</accession>
<protein>
    <submittedName>
        <fullName evidence="1">Uncharacterized protein</fullName>
    </submittedName>
</protein>
<gene>
    <name evidence="1" type="ORF">EYR41_007703</name>
</gene>
<organism evidence="1 2">
    <name type="scientific">Orbilia oligospora</name>
    <name type="common">Nematode-trapping fungus</name>
    <name type="synonym">Arthrobotrys oligospora</name>
    <dbReference type="NCBI Taxonomy" id="2813651"/>
    <lineage>
        <taxon>Eukaryota</taxon>
        <taxon>Fungi</taxon>
        <taxon>Dikarya</taxon>
        <taxon>Ascomycota</taxon>
        <taxon>Pezizomycotina</taxon>
        <taxon>Orbiliomycetes</taxon>
        <taxon>Orbiliales</taxon>
        <taxon>Orbiliaceae</taxon>
        <taxon>Orbilia</taxon>
    </lineage>
</organism>
<dbReference type="AlphaFoldDB" id="A0A7C8PBJ0"/>
<dbReference type="Pfam" id="PF11327">
    <property type="entry name" value="Egh16-like"/>
    <property type="match status" value="1"/>
</dbReference>
<proteinExistence type="predicted"/>
<sequence length="137" mass="14936">MQPIAIFAAATAFLAGVPQVSAHARFPECKSLLVTPAVKIPAPEYSYGTQPAIGEITVRYNRVLNSTNTGRSKIKRYYMRPFDAETLTQTQSLTQQLLNRRGLMKTRPGLPLQIAGFQINKDGGGPYGCKLDYTGSG</sequence>
<evidence type="ECO:0000313" key="2">
    <source>
        <dbReference type="Proteomes" id="UP000297595"/>
    </source>
</evidence>
<dbReference type="InterPro" id="IPR021476">
    <property type="entry name" value="Egh16-like"/>
</dbReference>
<name>A0A7C8PBJ0_ORBOL</name>
<dbReference type="Proteomes" id="UP000297595">
    <property type="component" value="Unassembled WGS sequence"/>
</dbReference>
<comment type="caution">
    <text evidence="1">The sequence shown here is derived from an EMBL/GenBank/DDBJ whole genome shotgun (WGS) entry which is preliminary data.</text>
</comment>
<dbReference type="EMBL" id="SOZJ01000005">
    <property type="protein sequence ID" value="TGJ66043.1"/>
    <property type="molecule type" value="Genomic_DNA"/>
</dbReference>
<evidence type="ECO:0000313" key="1">
    <source>
        <dbReference type="EMBL" id="TGJ66043.1"/>
    </source>
</evidence>